<dbReference type="PANTHER" id="PTHR46411">
    <property type="entry name" value="FAMILY ATPASE, PUTATIVE-RELATED"/>
    <property type="match status" value="1"/>
</dbReference>
<dbReference type="RefSeq" id="XP_033586541.1">
    <property type="nucleotide sequence ID" value="XM_033734495.1"/>
</dbReference>
<dbReference type="OrthoDB" id="10042665at2759"/>
<dbReference type="GeneID" id="54475497"/>
<dbReference type="InterPro" id="IPR003593">
    <property type="entry name" value="AAA+_ATPase"/>
</dbReference>
<dbReference type="InterPro" id="IPR056599">
    <property type="entry name" value="AAA_lid_fung"/>
</dbReference>
<keyword evidence="2" id="KW-0378">Hydrolase</keyword>
<keyword evidence="3" id="KW-1185">Reference proteome</keyword>
<dbReference type="Pfam" id="PF22942">
    <property type="entry name" value="DUF7025"/>
    <property type="match status" value="1"/>
</dbReference>
<feature type="domain" description="AAA+ ATPase" evidence="1">
    <location>
        <begin position="483"/>
        <end position="608"/>
    </location>
</feature>
<dbReference type="GO" id="GO:0005524">
    <property type="term" value="F:ATP binding"/>
    <property type="evidence" value="ECO:0007669"/>
    <property type="project" value="InterPro"/>
</dbReference>
<evidence type="ECO:0000313" key="3">
    <source>
        <dbReference type="Proteomes" id="UP000799767"/>
    </source>
</evidence>
<dbReference type="InterPro" id="IPR003959">
    <property type="entry name" value="ATPase_AAA_core"/>
</dbReference>
<evidence type="ECO:0000259" key="1">
    <source>
        <dbReference type="SMART" id="SM00382"/>
    </source>
</evidence>
<dbReference type="Gene3D" id="3.40.50.300">
    <property type="entry name" value="P-loop containing nucleotide triphosphate hydrolases"/>
    <property type="match status" value="1"/>
</dbReference>
<dbReference type="Pfam" id="PF23232">
    <property type="entry name" value="AAA_lid_13"/>
    <property type="match status" value="1"/>
</dbReference>
<dbReference type="Pfam" id="PF00004">
    <property type="entry name" value="AAA"/>
    <property type="match status" value="1"/>
</dbReference>
<organism evidence="2 3">
    <name type="scientific">Neohortaea acidophila</name>
    <dbReference type="NCBI Taxonomy" id="245834"/>
    <lineage>
        <taxon>Eukaryota</taxon>
        <taxon>Fungi</taxon>
        <taxon>Dikarya</taxon>
        <taxon>Ascomycota</taxon>
        <taxon>Pezizomycotina</taxon>
        <taxon>Dothideomycetes</taxon>
        <taxon>Dothideomycetidae</taxon>
        <taxon>Mycosphaerellales</taxon>
        <taxon>Teratosphaeriaceae</taxon>
        <taxon>Neohortaea</taxon>
    </lineage>
</organism>
<dbReference type="SUPFAM" id="SSF52540">
    <property type="entry name" value="P-loop containing nucleoside triphosphate hydrolases"/>
    <property type="match status" value="1"/>
</dbReference>
<dbReference type="GO" id="GO:0016887">
    <property type="term" value="F:ATP hydrolysis activity"/>
    <property type="evidence" value="ECO:0007669"/>
    <property type="project" value="InterPro"/>
</dbReference>
<dbReference type="AlphaFoldDB" id="A0A6A6PJU2"/>
<gene>
    <name evidence="2" type="ORF">BDY17DRAFT_302993</name>
</gene>
<dbReference type="SMART" id="SM00382">
    <property type="entry name" value="AAA"/>
    <property type="match status" value="1"/>
</dbReference>
<dbReference type="InterPro" id="IPR027417">
    <property type="entry name" value="P-loop_NTPase"/>
</dbReference>
<proteinExistence type="predicted"/>
<dbReference type="Proteomes" id="UP000799767">
    <property type="component" value="Unassembled WGS sequence"/>
</dbReference>
<reference evidence="2" key="1">
    <citation type="journal article" date="2020" name="Stud. Mycol.">
        <title>101 Dothideomycetes genomes: a test case for predicting lifestyles and emergence of pathogens.</title>
        <authorList>
            <person name="Haridas S."/>
            <person name="Albert R."/>
            <person name="Binder M."/>
            <person name="Bloem J."/>
            <person name="Labutti K."/>
            <person name="Salamov A."/>
            <person name="Andreopoulos B."/>
            <person name="Baker S."/>
            <person name="Barry K."/>
            <person name="Bills G."/>
            <person name="Bluhm B."/>
            <person name="Cannon C."/>
            <person name="Castanera R."/>
            <person name="Culley D."/>
            <person name="Daum C."/>
            <person name="Ezra D."/>
            <person name="Gonzalez J."/>
            <person name="Henrissat B."/>
            <person name="Kuo A."/>
            <person name="Liang C."/>
            <person name="Lipzen A."/>
            <person name="Lutzoni F."/>
            <person name="Magnuson J."/>
            <person name="Mondo S."/>
            <person name="Nolan M."/>
            <person name="Ohm R."/>
            <person name="Pangilinan J."/>
            <person name="Park H.-J."/>
            <person name="Ramirez L."/>
            <person name="Alfaro M."/>
            <person name="Sun H."/>
            <person name="Tritt A."/>
            <person name="Yoshinaga Y."/>
            <person name="Zwiers L.-H."/>
            <person name="Turgeon B."/>
            <person name="Goodwin S."/>
            <person name="Spatafora J."/>
            <person name="Crous P."/>
            <person name="Grigoriev I."/>
        </authorList>
    </citation>
    <scope>NUCLEOTIDE SEQUENCE</scope>
    <source>
        <strain evidence="2">CBS 113389</strain>
    </source>
</reference>
<protein>
    <submittedName>
        <fullName evidence="2">P-loop containing nucleoside triphosphate hydrolase protein</fullName>
    </submittedName>
</protein>
<name>A0A6A6PJU2_9PEZI</name>
<dbReference type="PANTHER" id="PTHR46411:SF2">
    <property type="entry name" value="AAA+ ATPASE DOMAIN-CONTAINING PROTEIN"/>
    <property type="match status" value="1"/>
</dbReference>
<evidence type="ECO:0000313" key="2">
    <source>
        <dbReference type="EMBL" id="KAF2479971.1"/>
    </source>
</evidence>
<dbReference type="EMBL" id="MU001640">
    <property type="protein sequence ID" value="KAF2479971.1"/>
    <property type="molecule type" value="Genomic_DNA"/>
</dbReference>
<dbReference type="InterPro" id="IPR054289">
    <property type="entry name" value="DUF7025"/>
</dbReference>
<accession>A0A6A6PJU2</accession>
<sequence length="707" mass="80468">MSKEQSIKLDALLSNQQNNMPRHLQTGPRCGRTVRRHVPTANADAEVVSNPDLDEQEAIRLKEIEEGAMRAELKHIDKKFTEQGQIYYAETLEEEIPEQVNWWSKFALCLVRHMAGDVKRPWVQKVSLHVNSQHLKDILKKTIEHYPGISFATKDVAIDSPYHVLFYYRHELAHAGRDLEEGSEASQHLNLLVDFIDERFKEVIEESENLLPQGMVSYSNLWTIFRPGCTVYGAVFGQPRAFTLKSVSNSVEPPGLQLNLSYVDFDGDDMGTRATSRLVAAFPGAEKISELSAFPIEWHPQKEQAKRQLIARGRLWEQYAGMNLRHYKGIALEYTQCGIRRYNMDGRVVVDTATFHRLNANFAFSVEAFKADNENRAKRRRIQDEDDDENVATLDLVPEKTLDLDPLTEEQCLLANSMVRGFSFTEKKWLDFFVDRLAPINWNPNCFDELVLPSAQKDLVKALVATHIEQRVAFDDIVAGKGKGLILVLHGTPGTGKTLTAETVAEYSQRPLYMVSSGDLGTDSAGLDERLTRILDMASTWKAILLIDEADVFLERRSLHDMQRNSLVSIFLRVLEYYEGILFLTSNRVATFDDAFKSRIHVPLKYAELTAPSRQRIWKNFLGKLGADEVLMGEPEYERLAAAEINGRQIKNVVRTAKSLARFHGKPLNLDMLEQVIEIQREFELELESTSRSVERVDGVNGVWAMP</sequence>